<dbReference type="InParanoid" id="Q01PT0"/>
<dbReference type="STRING" id="234267.Acid_7432"/>
<accession>Q01PT0</accession>
<feature type="compositionally biased region" description="Pro residues" evidence="1">
    <location>
        <begin position="79"/>
        <end position="105"/>
    </location>
</feature>
<feature type="region of interest" description="Disordered" evidence="1">
    <location>
        <begin position="25"/>
        <end position="110"/>
    </location>
</feature>
<dbReference type="HOGENOM" id="CLU_1371434_0_0_0"/>
<dbReference type="AlphaFoldDB" id="Q01PT0"/>
<evidence type="ECO:0000313" key="2">
    <source>
        <dbReference type="EMBL" id="ABJ88340.1"/>
    </source>
</evidence>
<feature type="compositionally biased region" description="Pro residues" evidence="1">
    <location>
        <begin position="31"/>
        <end position="48"/>
    </location>
</feature>
<name>Q01PT0_SOLUE</name>
<gene>
    <name evidence="2" type="ordered locus">Acid_7432</name>
</gene>
<dbReference type="EMBL" id="CP000473">
    <property type="protein sequence ID" value="ABJ88340.1"/>
    <property type="molecule type" value="Genomic_DNA"/>
</dbReference>
<protein>
    <submittedName>
        <fullName evidence="2">Uncharacterized protein</fullName>
    </submittedName>
</protein>
<organism evidence="2">
    <name type="scientific">Solibacter usitatus (strain Ellin6076)</name>
    <dbReference type="NCBI Taxonomy" id="234267"/>
    <lineage>
        <taxon>Bacteria</taxon>
        <taxon>Pseudomonadati</taxon>
        <taxon>Acidobacteriota</taxon>
        <taxon>Terriglobia</taxon>
        <taxon>Bryobacterales</taxon>
        <taxon>Solibacteraceae</taxon>
        <taxon>Candidatus Solibacter</taxon>
    </lineage>
</organism>
<dbReference type="PROSITE" id="PS51257">
    <property type="entry name" value="PROKAR_LIPOPROTEIN"/>
    <property type="match status" value="1"/>
</dbReference>
<proteinExistence type="predicted"/>
<evidence type="ECO:0000256" key="1">
    <source>
        <dbReference type="SAM" id="MobiDB-lite"/>
    </source>
</evidence>
<sequence length="199" mass="21403" precursor="true">MRGTVVLIIVSLLGLVSCAKRAPKAAVPVTPVAPKPVAPTPSPPPPLSTPQTRVELPEPQPLDPAALKTESTAQDTPPVVKPPAAPRRPQPAPAVAPPATPPPAATAPAESPRIAIQEVISPTEFKRLQDQVQGRRREVNQILEQLSKRKPVRGQQTIVNDIRNFMALSDEAEKRNDIRQADAFAERAQILARDLQNGK</sequence>
<dbReference type="KEGG" id="sus:Acid_7432"/>
<reference evidence="2" key="1">
    <citation type="submission" date="2006-10" db="EMBL/GenBank/DDBJ databases">
        <title>Complete sequence of Solibacter usitatus Ellin6076.</title>
        <authorList>
            <consortium name="US DOE Joint Genome Institute"/>
            <person name="Copeland A."/>
            <person name="Lucas S."/>
            <person name="Lapidus A."/>
            <person name="Barry K."/>
            <person name="Detter J.C."/>
            <person name="Glavina del Rio T."/>
            <person name="Hammon N."/>
            <person name="Israni S."/>
            <person name="Dalin E."/>
            <person name="Tice H."/>
            <person name="Pitluck S."/>
            <person name="Thompson L.S."/>
            <person name="Brettin T."/>
            <person name="Bruce D."/>
            <person name="Han C."/>
            <person name="Tapia R."/>
            <person name="Gilna P."/>
            <person name="Schmutz J."/>
            <person name="Larimer F."/>
            <person name="Land M."/>
            <person name="Hauser L."/>
            <person name="Kyrpides N."/>
            <person name="Mikhailova N."/>
            <person name="Janssen P.H."/>
            <person name="Kuske C.R."/>
            <person name="Richardson P."/>
        </authorList>
    </citation>
    <scope>NUCLEOTIDE SEQUENCE</scope>
    <source>
        <strain evidence="2">Ellin6076</strain>
    </source>
</reference>